<dbReference type="Proteomes" id="UP000568050">
    <property type="component" value="Unassembled WGS sequence"/>
</dbReference>
<organism evidence="4 5">
    <name type="scientific">Helcobacillus massiliensis</name>
    <dbReference type="NCBI Taxonomy" id="521392"/>
    <lineage>
        <taxon>Bacteria</taxon>
        <taxon>Bacillati</taxon>
        <taxon>Actinomycetota</taxon>
        <taxon>Actinomycetes</taxon>
        <taxon>Micrococcales</taxon>
        <taxon>Dermabacteraceae</taxon>
        <taxon>Helcobacillus</taxon>
    </lineage>
</organism>
<dbReference type="EMBL" id="JACHWP010000001">
    <property type="protein sequence ID" value="MBB3022288.1"/>
    <property type="molecule type" value="Genomic_DNA"/>
</dbReference>
<gene>
    <name evidence="4" type="ORF">FHX50_000536</name>
</gene>
<dbReference type="PANTHER" id="PTHR31302:SF31">
    <property type="entry name" value="PHOSPHODIESTERASE YAEI"/>
    <property type="match status" value="1"/>
</dbReference>
<evidence type="ECO:0000256" key="2">
    <source>
        <dbReference type="ARBA" id="ARBA00022801"/>
    </source>
</evidence>
<feature type="domain" description="Calcineurin-like phosphoesterase" evidence="3">
    <location>
        <begin position="61"/>
        <end position="237"/>
    </location>
</feature>
<keyword evidence="5" id="KW-1185">Reference proteome</keyword>
<sequence>MSRRNRRRSCVSVVLAGLLVLAVAVTGWFVYDNTVSLSTTRFEVTSASKDSPVPAAFDGFTIAQVSDLHAFEHGSGNRKLIAEVQNADPDIIAITGDQISADSTPGEVELAVQTAKDLAGVAPTYFITGNHEAGYPQVDEFLQRLEDAGVVVLRNDVQRIERDGEAIEIAGIDDPNMDWGTVAQHQDHTVVTRSNLAKLRTSPETFTVLLAHRPDDFPEYTASTVSAELVLSGHLHGGLIRVPTAPKRDDQTGLVGPGGEVLPPYTAGMHTSGDTAMIISRGLGNSVAPLRLNNPFELVVVTLRAS</sequence>
<comment type="caution">
    <text evidence="4">The sequence shown here is derived from an EMBL/GenBank/DDBJ whole genome shotgun (WGS) entry which is preliminary data.</text>
</comment>
<accession>A0A839QRJ1</accession>
<keyword evidence="1" id="KW-0479">Metal-binding</keyword>
<dbReference type="SUPFAM" id="SSF56300">
    <property type="entry name" value="Metallo-dependent phosphatases"/>
    <property type="match status" value="1"/>
</dbReference>
<reference evidence="4 5" key="1">
    <citation type="submission" date="2020-08" db="EMBL/GenBank/DDBJ databases">
        <title>Sequencing the genomes of 1000 actinobacteria strains.</title>
        <authorList>
            <person name="Klenk H.-P."/>
        </authorList>
    </citation>
    <scope>NUCLEOTIDE SEQUENCE [LARGE SCALE GENOMIC DNA]</scope>
    <source>
        <strain evidence="4 5">DSM 23040</strain>
    </source>
</reference>
<dbReference type="Gene3D" id="3.60.21.10">
    <property type="match status" value="1"/>
</dbReference>
<evidence type="ECO:0000259" key="3">
    <source>
        <dbReference type="Pfam" id="PF00149"/>
    </source>
</evidence>
<evidence type="ECO:0000256" key="1">
    <source>
        <dbReference type="ARBA" id="ARBA00022723"/>
    </source>
</evidence>
<dbReference type="PANTHER" id="PTHR31302">
    <property type="entry name" value="TRANSMEMBRANE PROTEIN WITH METALLOPHOSPHOESTERASE DOMAIN-RELATED"/>
    <property type="match status" value="1"/>
</dbReference>
<dbReference type="GO" id="GO:0016020">
    <property type="term" value="C:membrane"/>
    <property type="evidence" value="ECO:0007669"/>
    <property type="project" value="GOC"/>
</dbReference>
<dbReference type="RefSeq" id="WP_183374198.1">
    <property type="nucleotide sequence ID" value="NZ_CBCSFZ010000005.1"/>
</dbReference>
<name>A0A839QRJ1_9MICO</name>
<dbReference type="GO" id="GO:0008758">
    <property type="term" value="F:UDP-2,3-diacylglucosamine hydrolase activity"/>
    <property type="evidence" value="ECO:0007669"/>
    <property type="project" value="TreeGrafter"/>
</dbReference>
<evidence type="ECO:0000313" key="5">
    <source>
        <dbReference type="Proteomes" id="UP000568050"/>
    </source>
</evidence>
<dbReference type="AlphaFoldDB" id="A0A839QRJ1"/>
<dbReference type="InterPro" id="IPR051158">
    <property type="entry name" value="Metallophosphoesterase_sf"/>
</dbReference>
<dbReference type="Pfam" id="PF00149">
    <property type="entry name" value="Metallophos"/>
    <property type="match status" value="1"/>
</dbReference>
<protein>
    <recommendedName>
        <fullName evidence="3">Calcineurin-like phosphoesterase domain-containing protein</fullName>
    </recommendedName>
</protein>
<evidence type="ECO:0000313" key="4">
    <source>
        <dbReference type="EMBL" id="MBB3022288.1"/>
    </source>
</evidence>
<keyword evidence="2" id="KW-0378">Hydrolase</keyword>
<dbReference type="GO" id="GO:0009245">
    <property type="term" value="P:lipid A biosynthetic process"/>
    <property type="evidence" value="ECO:0007669"/>
    <property type="project" value="TreeGrafter"/>
</dbReference>
<dbReference type="InterPro" id="IPR029052">
    <property type="entry name" value="Metallo-depent_PP-like"/>
</dbReference>
<dbReference type="InterPro" id="IPR004843">
    <property type="entry name" value="Calcineurin-like_PHP"/>
</dbReference>
<dbReference type="GO" id="GO:0046872">
    <property type="term" value="F:metal ion binding"/>
    <property type="evidence" value="ECO:0007669"/>
    <property type="project" value="UniProtKB-KW"/>
</dbReference>
<proteinExistence type="predicted"/>